<dbReference type="Proteomes" id="UP000664203">
    <property type="component" value="Unassembled WGS sequence"/>
</dbReference>
<organism evidence="1 2">
    <name type="scientific">Alectoria fallacina</name>
    <dbReference type="NCBI Taxonomy" id="1903189"/>
    <lineage>
        <taxon>Eukaryota</taxon>
        <taxon>Fungi</taxon>
        <taxon>Dikarya</taxon>
        <taxon>Ascomycota</taxon>
        <taxon>Pezizomycotina</taxon>
        <taxon>Lecanoromycetes</taxon>
        <taxon>OSLEUM clade</taxon>
        <taxon>Lecanoromycetidae</taxon>
        <taxon>Lecanorales</taxon>
        <taxon>Lecanorineae</taxon>
        <taxon>Parmeliaceae</taxon>
        <taxon>Alectoria</taxon>
    </lineage>
</organism>
<evidence type="ECO:0000313" key="1">
    <source>
        <dbReference type="EMBL" id="CAF9943253.1"/>
    </source>
</evidence>
<accession>A0A8H3JA82</accession>
<gene>
    <name evidence="1" type="ORF">ALECFALPRED_010922</name>
</gene>
<comment type="caution">
    <text evidence="1">The sequence shown here is derived from an EMBL/GenBank/DDBJ whole genome shotgun (WGS) entry which is preliminary data.</text>
</comment>
<dbReference type="AlphaFoldDB" id="A0A8H3JA82"/>
<keyword evidence="2" id="KW-1185">Reference proteome</keyword>
<sequence>MSILFSVYGRAIPRNDAIRTLLGAQVEIMRELARDPHHADLPVGRTRVFDYDGSVTVTVEPRPELNHAYLGLWLAGAMQAGALYGFVECEMRYVDERAIFGPGGFELGRGRVEMS</sequence>
<dbReference type="EMBL" id="CAJPDR010000941">
    <property type="protein sequence ID" value="CAF9943253.1"/>
    <property type="molecule type" value="Genomic_DNA"/>
</dbReference>
<protein>
    <submittedName>
        <fullName evidence="1">Uncharacterized protein</fullName>
    </submittedName>
</protein>
<proteinExistence type="predicted"/>
<evidence type="ECO:0000313" key="2">
    <source>
        <dbReference type="Proteomes" id="UP000664203"/>
    </source>
</evidence>
<name>A0A8H3JA82_9LECA</name>
<reference evidence="1" key="1">
    <citation type="submission" date="2021-03" db="EMBL/GenBank/DDBJ databases">
        <authorList>
            <person name="Tagirdzhanova G."/>
        </authorList>
    </citation>
    <scope>NUCLEOTIDE SEQUENCE</scope>
</reference>